<comment type="function">
    <text evidence="4">Chaperone protein which promotes assembly of the 20S proteasome as part of a heterodimer with PSMG1.</text>
</comment>
<organism evidence="5 6">
    <name type="scientific">Parnassius mnemosyne</name>
    <name type="common">clouded apollo</name>
    <dbReference type="NCBI Taxonomy" id="213953"/>
    <lineage>
        <taxon>Eukaryota</taxon>
        <taxon>Metazoa</taxon>
        <taxon>Ecdysozoa</taxon>
        <taxon>Arthropoda</taxon>
        <taxon>Hexapoda</taxon>
        <taxon>Insecta</taxon>
        <taxon>Pterygota</taxon>
        <taxon>Neoptera</taxon>
        <taxon>Endopterygota</taxon>
        <taxon>Lepidoptera</taxon>
        <taxon>Glossata</taxon>
        <taxon>Ditrysia</taxon>
        <taxon>Papilionoidea</taxon>
        <taxon>Papilionidae</taxon>
        <taxon>Parnassiinae</taxon>
        <taxon>Parnassini</taxon>
        <taxon>Parnassius</taxon>
        <taxon>Driopa</taxon>
    </lineage>
</organism>
<dbReference type="PIRSF" id="PIRSF010044">
    <property type="entry name" value="UCP010044"/>
    <property type="match status" value="1"/>
</dbReference>
<dbReference type="InterPro" id="IPR016562">
    <property type="entry name" value="Proteasome_assmbl_chp_2_euk"/>
</dbReference>
<proteinExistence type="inferred from homology"/>
<gene>
    <name evidence="5" type="ORF">PARMNEM_LOCUS13568</name>
</gene>
<evidence type="ECO:0000256" key="3">
    <source>
        <dbReference type="ARBA" id="ARBA00025745"/>
    </source>
</evidence>
<comment type="subunit">
    <text evidence="4">Forms a heterodimer with PSMG1.</text>
</comment>
<sequence>MSQMHLWKFFYESDLSGYTLVIPSVAVGNVGQLACDLLISSLKMKKLASVYSPALIPVLGYDPYDLKSTNLSCSCEVYQCESKNIVVLQIRAPLVYKYARSFLENVISTFMTKQIKNIILLTSSYAHENKLISTSPFRYLMTDNCSYEEEIKKLNWTKHQEDQTRLRIYGGGFATMFFEICKENLLPCLILYKFCSEGDNSPDAYDMVHNLNKVLPVFNQDKDIFSQLLPPASWKLLFGGPTPKDIY</sequence>
<dbReference type="Pfam" id="PF09754">
    <property type="entry name" value="PAC2"/>
    <property type="match status" value="1"/>
</dbReference>
<evidence type="ECO:0000256" key="1">
    <source>
        <dbReference type="ARBA" id="ARBA00019186"/>
    </source>
</evidence>
<comment type="caution">
    <text evidence="5">The sequence shown here is derived from an EMBL/GenBank/DDBJ whole genome shotgun (WGS) entry which is preliminary data.</text>
</comment>
<evidence type="ECO:0000313" key="6">
    <source>
        <dbReference type="Proteomes" id="UP001314205"/>
    </source>
</evidence>
<reference evidence="5 6" key="1">
    <citation type="submission" date="2023-11" db="EMBL/GenBank/DDBJ databases">
        <authorList>
            <person name="Hedman E."/>
            <person name="Englund M."/>
            <person name="Stromberg M."/>
            <person name="Nyberg Akerstrom W."/>
            <person name="Nylinder S."/>
            <person name="Jareborg N."/>
            <person name="Kallberg Y."/>
            <person name="Kronander E."/>
        </authorList>
    </citation>
    <scope>NUCLEOTIDE SEQUENCE [LARGE SCALE GENOMIC DNA]</scope>
</reference>
<dbReference type="GO" id="GO:0005634">
    <property type="term" value="C:nucleus"/>
    <property type="evidence" value="ECO:0007669"/>
    <property type="project" value="TreeGrafter"/>
</dbReference>
<name>A0AAV1LE95_9NEOP</name>
<accession>A0AAV1LE95</accession>
<protein>
    <recommendedName>
        <fullName evidence="1 4">Proteasome assembly chaperone 2</fullName>
    </recommendedName>
</protein>
<dbReference type="GO" id="GO:0043248">
    <property type="term" value="P:proteasome assembly"/>
    <property type="evidence" value="ECO:0007669"/>
    <property type="project" value="TreeGrafter"/>
</dbReference>
<dbReference type="GO" id="GO:0005829">
    <property type="term" value="C:cytosol"/>
    <property type="evidence" value="ECO:0007669"/>
    <property type="project" value="TreeGrafter"/>
</dbReference>
<dbReference type="Gene3D" id="3.40.50.10900">
    <property type="entry name" value="PAC-like subunit"/>
    <property type="match status" value="1"/>
</dbReference>
<evidence type="ECO:0000313" key="5">
    <source>
        <dbReference type="EMBL" id="CAK1593840.1"/>
    </source>
</evidence>
<dbReference type="Proteomes" id="UP001314205">
    <property type="component" value="Unassembled WGS sequence"/>
</dbReference>
<dbReference type="AlphaFoldDB" id="A0AAV1LE95"/>
<evidence type="ECO:0000256" key="4">
    <source>
        <dbReference type="PIRNR" id="PIRNR010044"/>
    </source>
</evidence>
<keyword evidence="2 4" id="KW-0143">Chaperone</keyword>
<dbReference type="PANTHER" id="PTHR12970:SF1">
    <property type="entry name" value="PROTEASOME ASSEMBLY CHAPERONE 2"/>
    <property type="match status" value="1"/>
</dbReference>
<comment type="similarity">
    <text evidence="3 4">Belongs to the PSMG2 family.</text>
</comment>
<dbReference type="SUPFAM" id="SSF159659">
    <property type="entry name" value="Cgl1923-like"/>
    <property type="match status" value="1"/>
</dbReference>
<dbReference type="InterPro" id="IPR019151">
    <property type="entry name" value="Proteasome_assmbl_chaperone_2"/>
</dbReference>
<keyword evidence="6" id="KW-1185">Reference proteome</keyword>
<dbReference type="PANTHER" id="PTHR12970">
    <property type="entry name" value="PROTEASOME ASSEMBLY CHAPERONE 2"/>
    <property type="match status" value="1"/>
</dbReference>
<evidence type="ECO:0000256" key="2">
    <source>
        <dbReference type="ARBA" id="ARBA00023186"/>
    </source>
</evidence>
<dbReference type="EMBL" id="CAVLGL010000089">
    <property type="protein sequence ID" value="CAK1593840.1"/>
    <property type="molecule type" value="Genomic_DNA"/>
</dbReference>
<dbReference type="InterPro" id="IPR038389">
    <property type="entry name" value="PSMG2_sf"/>
</dbReference>